<evidence type="ECO:0000313" key="1">
    <source>
        <dbReference type="EMBL" id="QQP52625.1"/>
    </source>
</evidence>
<gene>
    <name evidence="1" type="ORF">FKW44_004831</name>
</gene>
<sequence>MATSEDVAHLGEKSLREYETEFREALGLPRRIGDEEDDEEIMPEVIKGSE</sequence>
<name>A0A7T8HMI0_CALRO</name>
<reference evidence="2" key="1">
    <citation type="submission" date="2021-01" db="EMBL/GenBank/DDBJ databases">
        <title>Caligus Genome Assembly.</title>
        <authorList>
            <person name="Gallardo-Escarate C."/>
        </authorList>
    </citation>
    <scope>NUCLEOTIDE SEQUENCE [LARGE SCALE GENOMIC DNA]</scope>
</reference>
<feature type="non-terminal residue" evidence="1">
    <location>
        <position position="1"/>
    </location>
</feature>
<evidence type="ECO:0000313" key="2">
    <source>
        <dbReference type="Proteomes" id="UP000595437"/>
    </source>
</evidence>
<dbReference type="AlphaFoldDB" id="A0A7T8HMI0"/>
<protein>
    <submittedName>
        <fullName evidence="1">Uncharacterized protein</fullName>
    </submittedName>
</protein>
<organism evidence="1 2">
    <name type="scientific">Caligus rogercresseyi</name>
    <name type="common">Sea louse</name>
    <dbReference type="NCBI Taxonomy" id="217165"/>
    <lineage>
        <taxon>Eukaryota</taxon>
        <taxon>Metazoa</taxon>
        <taxon>Ecdysozoa</taxon>
        <taxon>Arthropoda</taxon>
        <taxon>Crustacea</taxon>
        <taxon>Multicrustacea</taxon>
        <taxon>Hexanauplia</taxon>
        <taxon>Copepoda</taxon>
        <taxon>Siphonostomatoida</taxon>
        <taxon>Caligidae</taxon>
        <taxon>Caligus</taxon>
    </lineage>
</organism>
<accession>A0A7T8HMI0</accession>
<dbReference type="Proteomes" id="UP000595437">
    <property type="component" value="Chromosome 3"/>
</dbReference>
<dbReference type="EMBL" id="CP045892">
    <property type="protein sequence ID" value="QQP52625.1"/>
    <property type="molecule type" value="Genomic_DNA"/>
</dbReference>
<proteinExistence type="predicted"/>
<keyword evidence="2" id="KW-1185">Reference proteome</keyword>